<dbReference type="InterPro" id="IPR023170">
    <property type="entry name" value="HhH_base_excis_C"/>
</dbReference>
<evidence type="ECO:0000256" key="1">
    <source>
        <dbReference type="SAM" id="MobiDB-lite"/>
    </source>
</evidence>
<proteinExistence type="predicted"/>
<feature type="compositionally biased region" description="Low complexity" evidence="1">
    <location>
        <begin position="274"/>
        <end position="284"/>
    </location>
</feature>
<evidence type="ECO:0000313" key="2">
    <source>
        <dbReference type="EMBL" id="KAA1261914.1"/>
    </source>
</evidence>
<dbReference type="EMBL" id="VRLW01000001">
    <property type="protein sequence ID" value="KAA1261914.1"/>
    <property type="molecule type" value="Genomic_DNA"/>
</dbReference>
<feature type="compositionally biased region" description="Basic and acidic residues" evidence="1">
    <location>
        <begin position="285"/>
        <end position="305"/>
    </location>
</feature>
<feature type="region of interest" description="Disordered" evidence="1">
    <location>
        <begin position="262"/>
        <end position="396"/>
    </location>
</feature>
<organism evidence="2 3">
    <name type="scientific">Rubripirellula obstinata</name>
    <dbReference type="NCBI Taxonomy" id="406547"/>
    <lineage>
        <taxon>Bacteria</taxon>
        <taxon>Pseudomonadati</taxon>
        <taxon>Planctomycetota</taxon>
        <taxon>Planctomycetia</taxon>
        <taxon>Pirellulales</taxon>
        <taxon>Pirellulaceae</taxon>
        <taxon>Rubripirellula</taxon>
    </lineage>
</organism>
<dbReference type="OrthoDB" id="268440at2"/>
<feature type="compositionally biased region" description="Low complexity" evidence="1">
    <location>
        <begin position="306"/>
        <end position="331"/>
    </location>
</feature>
<feature type="compositionally biased region" description="Basic residues" evidence="1">
    <location>
        <begin position="347"/>
        <end position="361"/>
    </location>
</feature>
<gene>
    <name evidence="2" type="ORF">LF1_44750</name>
</gene>
<dbReference type="Proteomes" id="UP000322699">
    <property type="component" value="Unassembled WGS sequence"/>
</dbReference>
<comment type="caution">
    <text evidence="2">The sequence shown here is derived from an EMBL/GenBank/DDBJ whole genome shotgun (WGS) entry which is preliminary data.</text>
</comment>
<dbReference type="RefSeq" id="WP_068266896.1">
    <property type="nucleotide sequence ID" value="NZ_LWSK01000136.1"/>
</dbReference>
<protein>
    <submittedName>
        <fullName evidence="2">Uncharacterized protein</fullName>
    </submittedName>
</protein>
<dbReference type="Gene3D" id="1.10.340.30">
    <property type="entry name" value="Hypothetical protein, domain 2"/>
    <property type="match status" value="1"/>
</dbReference>
<accession>A0A5B1CRN3</accession>
<sequence>MSASNRAARITKLQAALKKHYKPHPDGATRPLLEHVLYASLLQDAPSELADEGMAKCEQEFYDWNEVRVTSVTELTQVLSRLPEPAKAAERLKSNLQAIFEEFYTFDLDHLKKENLGRAVTKFEKMPAMTPFVLSYTIQHGLAGHSIPIDYSAMVIMLVTEIASQPEANTGKVPGLERAIPKNKGIDFSGLLHQCAVALNKNPKDKTARTVIDAVDKGSSKRLDEWLANKKAAKKRVVKRKTIERAEAEEAAKIEAEMEKLAPTKKGGKKSTGKKAAAATPAVKTDTKAAAAKEKKAAEAKEAAKSSKSSATGSKKAAASKSTKASSAAKSATKKVAAKKPAATKSAAKKTPAKPASKKKSASSTSSKKATASKSTSKKKTAKKADNRKLTKRKPR</sequence>
<dbReference type="AlphaFoldDB" id="A0A5B1CRN3"/>
<keyword evidence="3" id="KW-1185">Reference proteome</keyword>
<name>A0A5B1CRN3_9BACT</name>
<dbReference type="Gene3D" id="1.10.1670.10">
    <property type="entry name" value="Helix-hairpin-Helix base-excision DNA repair enzymes (C-terminal)"/>
    <property type="match status" value="1"/>
</dbReference>
<reference evidence="2 3" key="1">
    <citation type="submission" date="2019-08" db="EMBL/GenBank/DDBJ databases">
        <title>Deep-cultivation of Planctomycetes and their phenomic and genomic characterization uncovers novel biology.</title>
        <authorList>
            <person name="Wiegand S."/>
            <person name="Jogler M."/>
            <person name="Boedeker C."/>
            <person name="Pinto D."/>
            <person name="Vollmers J."/>
            <person name="Rivas-Marin E."/>
            <person name="Kohn T."/>
            <person name="Peeters S.H."/>
            <person name="Heuer A."/>
            <person name="Rast P."/>
            <person name="Oberbeckmann S."/>
            <person name="Bunk B."/>
            <person name="Jeske O."/>
            <person name="Meyerdierks A."/>
            <person name="Storesund J.E."/>
            <person name="Kallscheuer N."/>
            <person name="Luecker S."/>
            <person name="Lage O.M."/>
            <person name="Pohl T."/>
            <person name="Merkel B.J."/>
            <person name="Hornburger P."/>
            <person name="Mueller R.-W."/>
            <person name="Bruemmer F."/>
            <person name="Labrenz M."/>
            <person name="Spormann A.M."/>
            <person name="Op Den Camp H."/>
            <person name="Overmann J."/>
            <person name="Amann R."/>
            <person name="Jetten M.S.M."/>
            <person name="Mascher T."/>
            <person name="Medema M.H."/>
            <person name="Devos D.P."/>
            <person name="Kaster A.-K."/>
            <person name="Ovreas L."/>
            <person name="Rohde M."/>
            <person name="Galperin M.Y."/>
            <person name="Jogler C."/>
        </authorList>
    </citation>
    <scope>NUCLEOTIDE SEQUENCE [LARGE SCALE GENOMIC DNA]</scope>
    <source>
        <strain evidence="2 3">LF1</strain>
    </source>
</reference>
<evidence type="ECO:0000313" key="3">
    <source>
        <dbReference type="Proteomes" id="UP000322699"/>
    </source>
</evidence>
<feature type="compositionally biased region" description="Low complexity" evidence="1">
    <location>
        <begin position="362"/>
        <end position="375"/>
    </location>
</feature>